<evidence type="ECO:0000256" key="4">
    <source>
        <dbReference type="ARBA" id="ARBA00042096"/>
    </source>
</evidence>
<dbReference type="PANTHER" id="PTHR46172:SF1">
    <property type="entry name" value="DNA POLYMERASE EPSILON SUBUNIT 3"/>
    <property type="match status" value="1"/>
</dbReference>
<dbReference type="EMBL" id="KL198031">
    <property type="protein sequence ID" value="KDQ15695.1"/>
    <property type="molecule type" value="Genomic_DNA"/>
</dbReference>
<feature type="domain" description="Transcription factor CBF/NF-Y/archaeal histone" evidence="5">
    <location>
        <begin position="30"/>
        <end position="94"/>
    </location>
</feature>
<dbReference type="InParanoid" id="A0A067MLT6"/>
<name>A0A067MLT6_BOTB1</name>
<evidence type="ECO:0000259" key="5">
    <source>
        <dbReference type="Pfam" id="PF00808"/>
    </source>
</evidence>
<dbReference type="CDD" id="cd22928">
    <property type="entry name" value="HFD_POLE3_DPB4"/>
    <property type="match status" value="1"/>
</dbReference>
<accession>A0A067MLT6</accession>
<dbReference type="GO" id="GO:0008623">
    <property type="term" value="C:CHRAC"/>
    <property type="evidence" value="ECO:0007669"/>
    <property type="project" value="TreeGrafter"/>
</dbReference>
<dbReference type="SUPFAM" id="SSF47113">
    <property type="entry name" value="Histone-fold"/>
    <property type="match status" value="1"/>
</dbReference>
<dbReference type="STRING" id="930990.A0A067MLT6"/>
<dbReference type="Proteomes" id="UP000027195">
    <property type="component" value="Unassembled WGS sequence"/>
</dbReference>
<dbReference type="GO" id="GO:0031507">
    <property type="term" value="P:heterochromatin formation"/>
    <property type="evidence" value="ECO:0007669"/>
    <property type="project" value="TreeGrafter"/>
</dbReference>
<dbReference type="GO" id="GO:0006974">
    <property type="term" value="P:DNA damage response"/>
    <property type="evidence" value="ECO:0007669"/>
    <property type="project" value="TreeGrafter"/>
</dbReference>
<dbReference type="AlphaFoldDB" id="A0A067MLT6"/>
<dbReference type="GO" id="GO:0008622">
    <property type="term" value="C:epsilon DNA polymerase complex"/>
    <property type="evidence" value="ECO:0007669"/>
    <property type="project" value="TreeGrafter"/>
</dbReference>
<evidence type="ECO:0000256" key="1">
    <source>
        <dbReference type="ARBA" id="ARBA00004123"/>
    </source>
</evidence>
<dbReference type="OrthoDB" id="1707486at2759"/>
<dbReference type="HOGENOM" id="CLU_066247_7_3_1"/>
<dbReference type="PANTHER" id="PTHR46172">
    <property type="entry name" value="DNA POLYMERASE EPSILON SUBUNIT 3"/>
    <property type="match status" value="1"/>
</dbReference>
<reference evidence="7" key="1">
    <citation type="journal article" date="2014" name="Proc. Natl. Acad. Sci. U.S.A.">
        <title>Extensive sampling of basidiomycete genomes demonstrates inadequacy of the white-rot/brown-rot paradigm for wood decay fungi.</title>
        <authorList>
            <person name="Riley R."/>
            <person name="Salamov A.A."/>
            <person name="Brown D.W."/>
            <person name="Nagy L.G."/>
            <person name="Floudas D."/>
            <person name="Held B.W."/>
            <person name="Levasseur A."/>
            <person name="Lombard V."/>
            <person name="Morin E."/>
            <person name="Otillar R."/>
            <person name="Lindquist E.A."/>
            <person name="Sun H."/>
            <person name="LaButti K.M."/>
            <person name="Schmutz J."/>
            <person name="Jabbour D."/>
            <person name="Luo H."/>
            <person name="Baker S.E."/>
            <person name="Pisabarro A.G."/>
            <person name="Walton J.D."/>
            <person name="Blanchette R.A."/>
            <person name="Henrissat B."/>
            <person name="Martin F."/>
            <person name="Cullen D."/>
            <person name="Hibbett D.S."/>
            <person name="Grigoriev I.V."/>
        </authorList>
    </citation>
    <scope>NUCLEOTIDE SEQUENCE [LARGE SCALE GENOMIC DNA]</scope>
    <source>
        <strain evidence="7">FD-172 SS1</strain>
    </source>
</reference>
<dbReference type="GO" id="GO:0046982">
    <property type="term" value="F:protein heterodimerization activity"/>
    <property type="evidence" value="ECO:0007669"/>
    <property type="project" value="InterPro"/>
</dbReference>
<sequence>MPRKESTVGVSSAQAQQDAILETEGIESYELPRALIIRIAKSVLQDNVKLQKETVIALVKAATVFINYVAATSQDVTHSRSHKTIAASDVLTALSQLGFKAMVPQLNEELARMHSLFLPFSAYFSLFNSNSPFRISCHRQECKIWQRAGPGRPDSSSCSLVVLL</sequence>
<keyword evidence="2" id="KW-0539">Nucleus</keyword>
<dbReference type="GO" id="GO:0031490">
    <property type="term" value="F:chromatin DNA binding"/>
    <property type="evidence" value="ECO:0007669"/>
    <property type="project" value="TreeGrafter"/>
</dbReference>
<dbReference type="InterPro" id="IPR009072">
    <property type="entry name" value="Histone-fold"/>
</dbReference>
<evidence type="ECO:0000256" key="3">
    <source>
        <dbReference type="ARBA" id="ARBA00039775"/>
    </source>
</evidence>
<keyword evidence="7" id="KW-1185">Reference proteome</keyword>
<evidence type="ECO:0000256" key="2">
    <source>
        <dbReference type="ARBA" id="ARBA00023242"/>
    </source>
</evidence>
<proteinExistence type="predicted"/>
<organism evidence="6 7">
    <name type="scientific">Botryobasidium botryosum (strain FD-172 SS1)</name>
    <dbReference type="NCBI Taxonomy" id="930990"/>
    <lineage>
        <taxon>Eukaryota</taxon>
        <taxon>Fungi</taxon>
        <taxon>Dikarya</taxon>
        <taxon>Basidiomycota</taxon>
        <taxon>Agaricomycotina</taxon>
        <taxon>Agaricomycetes</taxon>
        <taxon>Cantharellales</taxon>
        <taxon>Botryobasidiaceae</taxon>
        <taxon>Botryobasidium</taxon>
    </lineage>
</organism>
<dbReference type="InterPro" id="IPR003958">
    <property type="entry name" value="CBFA_NFYB_domain"/>
</dbReference>
<gene>
    <name evidence="6" type="ORF">BOTBODRAFT_285503</name>
</gene>
<evidence type="ECO:0000313" key="7">
    <source>
        <dbReference type="Proteomes" id="UP000027195"/>
    </source>
</evidence>
<protein>
    <recommendedName>
        <fullName evidence="3">DNA polymerase epsilon subunit D</fullName>
    </recommendedName>
    <alternativeName>
        <fullName evidence="4">DNA polymerase II subunit D</fullName>
    </alternativeName>
</protein>
<dbReference type="Gene3D" id="1.10.20.10">
    <property type="entry name" value="Histone, subunit A"/>
    <property type="match status" value="1"/>
</dbReference>
<comment type="subcellular location">
    <subcellularLocation>
        <location evidence="1">Nucleus</location>
    </subcellularLocation>
</comment>
<dbReference type="InterPro" id="IPR051377">
    <property type="entry name" value="DNA_Pol-Epsilon_Subunit"/>
</dbReference>
<evidence type="ECO:0000313" key="6">
    <source>
        <dbReference type="EMBL" id="KDQ15695.1"/>
    </source>
</evidence>
<dbReference type="GO" id="GO:0006272">
    <property type="term" value="P:leading strand elongation"/>
    <property type="evidence" value="ECO:0007669"/>
    <property type="project" value="TreeGrafter"/>
</dbReference>
<dbReference type="Pfam" id="PF00808">
    <property type="entry name" value="CBFD_NFYB_HMF"/>
    <property type="match status" value="1"/>
</dbReference>